<organism evidence="1 2">
    <name type="scientific">Streptomyces tremellae</name>
    <dbReference type="NCBI Taxonomy" id="1124239"/>
    <lineage>
        <taxon>Bacteria</taxon>
        <taxon>Bacillati</taxon>
        <taxon>Actinomycetota</taxon>
        <taxon>Actinomycetes</taxon>
        <taxon>Kitasatosporales</taxon>
        <taxon>Streptomycetaceae</taxon>
        <taxon>Streptomyces</taxon>
    </lineage>
</organism>
<comment type="caution">
    <text evidence="1">The sequence shown here is derived from an EMBL/GenBank/DDBJ whole genome shotgun (WGS) entry which is preliminary data.</text>
</comment>
<reference evidence="2" key="1">
    <citation type="journal article" date="2019" name="Int. J. Syst. Evol. Microbiol.">
        <title>The Global Catalogue of Microorganisms (GCM) 10K type strain sequencing project: providing services to taxonomists for standard genome sequencing and annotation.</title>
        <authorList>
            <consortium name="The Broad Institute Genomics Platform"/>
            <consortium name="The Broad Institute Genome Sequencing Center for Infectious Disease"/>
            <person name="Wu L."/>
            <person name="Ma J."/>
        </authorList>
    </citation>
    <scope>NUCLEOTIDE SEQUENCE [LARGE SCALE GENOMIC DNA]</scope>
    <source>
        <strain evidence="2">JCM 30846</strain>
    </source>
</reference>
<sequence length="106" mass="11301">MLDTTPLTTAVDRFTDRLRAAPQSRLRRGPAGAALALARELSVRAQRLEDPAAQPRIMPDAGVFVVADQLAVAAGDLVEALRTAPSQQELDEAVRSVARTVAEAKL</sequence>
<protein>
    <submittedName>
        <fullName evidence="1">Uncharacterized protein</fullName>
    </submittedName>
</protein>
<evidence type="ECO:0000313" key="2">
    <source>
        <dbReference type="Proteomes" id="UP001499884"/>
    </source>
</evidence>
<dbReference type="Proteomes" id="UP001499884">
    <property type="component" value="Unassembled WGS sequence"/>
</dbReference>
<proteinExistence type="predicted"/>
<evidence type="ECO:0000313" key="1">
    <source>
        <dbReference type="EMBL" id="GAA3724045.1"/>
    </source>
</evidence>
<name>A0ABP7ESZ8_9ACTN</name>
<dbReference type="EMBL" id="BAABEP010000011">
    <property type="protein sequence ID" value="GAA3724045.1"/>
    <property type="molecule type" value="Genomic_DNA"/>
</dbReference>
<dbReference type="RefSeq" id="WP_345644796.1">
    <property type="nucleotide sequence ID" value="NZ_BAABEP010000011.1"/>
</dbReference>
<gene>
    <name evidence="1" type="ORF">GCM10023082_22670</name>
</gene>
<accession>A0ABP7ESZ8</accession>
<keyword evidence="2" id="KW-1185">Reference proteome</keyword>